<keyword evidence="1 4" id="KW-0812">Transmembrane</keyword>
<evidence type="ECO:0000256" key="4">
    <source>
        <dbReference type="SAM" id="Phobius"/>
    </source>
</evidence>
<sequence length="72" mass="8192">MADNTDNRRAIWGVPEKLQLHIAMLTLQFGYAGFHVVSRAALNMGISKLVFPVYRNIIALLLLLPFAYFLEK</sequence>
<comment type="caution">
    <text evidence="5">The sequence shown here is derived from an EMBL/GenBank/DDBJ whole genome shotgun (WGS) entry which is preliminary data.</text>
</comment>
<evidence type="ECO:0008006" key="7">
    <source>
        <dbReference type="Google" id="ProtNLM"/>
    </source>
</evidence>
<dbReference type="GO" id="GO:0022857">
    <property type="term" value="F:transmembrane transporter activity"/>
    <property type="evidence" value="ECO:0007669"/>
    <property type="project" value="InterPro"/>
</dbReference>
<proteinExistence type="predicted"/>
<dbReference type="PANTHER" id="PTHR31218">
    <property type="entry name" value="WAT1-RELATED PROTEIN"/>
    <property type="match status" value="1"/>
</dbReference>
<evidence type="ECO:0000313" key="5">
    <source>
        <dbReference type="EMBL" id="KAF3522831.1"/>
    </source>
</evidence>
<evidence type="ECO:0000313" key="6">
    <source>
        <dbReference type="Proteomes" id="UP000712600"/>
    </source>
</evidence>
<organism evidence="5 6">
    <name type="scientific">Brassica cretica</name>
    <name type="common">Mustard</name>
    <dbReference type="NCBI Taxonomy" id="69181"/>
    <lineage>
        <taxon>Eukaryota</taxon>
        <taxon>Viridiplantae</taxon>
        <taxon>Streptophyta</taxon>
        <taxon>Embryophyta</taxon>
        <taxon>Tracheophyta</taxon>
        <taxon>Spermatophyta</taxon>
        <taxon>Magnoliopsida</taxon>
        <taxon>eudicotyledons</taxon>
        <taxon>Gunneridae</taxon>
        <taxon>Pentapetalae</taxon>
        <taxon>rosids</taxon>
        <taxon>malvids</taxon>
        <taxon>Brassicales</taxon>
        <taxon>Brassicaceae</taxon>
        <taxon>Brassiceae</taxon>
        <taxon>Brassica</taxon>
    </lineage>
</organism>
<keyword evidence="3 4" id="KW-0472">Membrane</keyword>
<name>A0A8S9PTA6_BRACR</name>
<evidence type="ECO:0000256" key="3">
    <source>
        <dbReference type="ARBA" id="ARBA00023136"/>
    </source>
</evidence>
<dbReference type="GO" id="GO:0016020">
    <property type="term" value="C:membrane"/>
    <property type="evidence" value="ECO:0007669"/>
    <property type="project" value="InterPro"/>
</dbReference>
<dbReference type="InterPro" id="IPR030184">
    <property type="entry name" value="WAT1-related"/>
</dbReference>
<feature type="transmembrane region" description="Helical" evidence="4">
    <location>
        <begin position="20"/>
        <end position="37"/>
    </location>
</feature>
<evidence type="ECO:0000256" key="1">
    <source>
        <dbReference type="ARBA" id="ARBA00022692"/>
    </source>
</evidence>
<keyword evidence="2 4" id="KW-1133">Transmembrane helix</keyword>
<dbReference type="EMBL" id="QGKX02001347">
    <property type="protein sequence ID" value="KAF3522831.1"/>
    <property type="molecule type" value="Genomic_DNA"/>
</dbReference>
<dbReference type="Proteomes" id="UP000712600">
    <property type="component" value="Unassembled WGS sequence"/>
</dbReference>
<accession>A0A8S9PTA6</accession>
<dbReference type="AlphaFoldDB" id="A0A8S9PTA6"/>
<gene>
    <name evidence="5" type="ORF">F2Q69_00051658</name>
</gene>
<reference evidence="5" key="1">
    <citation type="submission" date="2019-12" db="EMBL/GenBank/DDBJ databases">
        <title>Genome sequencing and annotation of Brassica cretica.</title>
        <authorList>
            <person name="Studholme D.J."/>
            <person name="Sarris P."/>
        </authorList>
    </citation>
    <scope>NUCLEOTIDE SEQUENCE</scope>
    <source>
        <strain evidence="5">PFS-109/04</strain>
        <tissue evidence="5">Leaf</tissue>
    </source>
</reference>
<evidence type="ECO:0000256" key="2">
    <source>
        <dbReference type="ARBA" id="ARBA00022989"/>
    </source>
</evidence>
<protein>
    <recommendedName>
        <fullName evidence="7">WAT1-related protein</fullName>
    </recommendedName>
</protein>
<feature type="transmembrane region" description="Helical" evidence="4">
    <location>
        <begin position="49"/>
        <end position="70"/>
    </location>
</feature>